<accession>D4MLN8</accession>
<dbReference type="AlphaFoldDB" id="D4MLN8"/>
<evidence type="ECO:0000313" key="6">
    <source>
        <dbReference type="EMBL" id="CBL34671.1"/>
    </source>
</evidence>
<dbReference type="PROSITE" id="PS50199">
    <property type="entry name" value="ZF_RANBP2_2"/>
    <property type="match status" value="1"/>
</dbReference>
<keyword evidence="1" id="KW-0479">Metal-binding</keyword>
<reference evidence="6 7" key="1">
    <citation type="submission" date="2010-03" db="EMBL/GenBank/DDBJ databases">
        <title>The genome sequence of Eubacterium siraeum V10Sc8a.</title>
        <authorList>
            <consortium name="metaHIT consortium -- http://www.metahit.eu/"/>
            <person name="Pajon A."/>
            <person name="Turner K."/>
            <person name="Parkhill J."/>
            <person name="Duncan S."/>
            <person name="Flint H."/>
        </authorList>
    </citation>
    <scope>NUCLEOTIDE SEQUENCE [LARGE SCALE GENOMIC DNA]</scope>
    <source>
        <strain evidence="6 7">V10Sc8a</strain>
    </source>
</reference>
<dbReference type="GO" id="GO:0008270">
    <property type="term" value="F:zinc ion binding"/>
    <property type="evidence" value="ECO:0007669"/>
    <property type="project" value="UniProtKB-KW"/>
</dbReference>
<reference evidence="6 7" key="2">
    <citation type="submission" date="2010-03" db="EMBL/GenBank/DDBJ databases">
        <authorList>
            <person name="Pajon A."/>
        </authorList>
    </citation>
    <scope>NUCLEOTIDE SEQUENCE [LARGE SCALE GENOMIC DNA]</scope>
    <source>
        <strain evidence="6 7">V10Sc8a</strain>
    </source>
</reference>
<protein>
    <recommendedName>
        <fullName evidence="5">RanBP2-type domain-containing protein</fullName>
    </recommendedName>
</protein>
<keyword evidence="4" id="KW-0472">Membrane</keyword>
<dbReference type="Proteomes" id="UP000007050">
    <property type="component" value="Chromosome"/>
</dbReference>
<keyword evidence="4" id="KW-0812">Transmembrane</keyword>
<dbReference type="KEGG" id="esr:ES1_17430"/>
<keyword evidence="2" id="KW-0863">Zinc-finger</keyword>
<dbReference type="PATRIC" id="fig|717961.3.peg.1837"/>
<dbReference type="BioCyc" id="ESIR717961:G136L-1448-MONOMER"/>
<dbReference type="InterPro" id="IPR001876">
    <property type="entry name" value="Znf_RanBP2"/>
</dbReference>
<evidence type="ECO:0000256" key="4">
    <source>
        <dbReference type="SAM" id="Phobius"/>
    </source>
</evidence>
<evidence type="ECO:0000259" key="5">
    <source>
        <dbReference type="PROSITE" id="PS50199"/>
    </source>
</evidence>
<name>D4MLN8_9FIRM</name>
<feature type="transmembrane region" description="Helical" evidence="4">
    <location>
        <begin position="49"/>
        <end position="75"/>
    </location>
</feature>
<organism evidence="6 7">
    <name type="scientific">[Eubacterium] siraeum V10Sc8a</name>
    <dbReference type="NCBI Taxonomy" id="717961"/>
    <lineage>
        <taxon>Bacteria</taxon>
        <taxon>Bacillati</taxon>
        <taxon>Bacillota</taxon>
        <taxon>Clostridia</taxon>
        <taxon>Eubacteriales</taxon>
        <taxon>Oscillospiraceae</taxon>
        <taxon>Oscillospiraceae incertae sedis</taxon>
    </lineage>
</organism>
<keyword evidence="3" id="KW-0862">Zinc</keyword>
<feature type="transmembrane region" description="Helical" evidence="4">
    <location>
        <begin position="12"/>
        <end position="37"/>
    </location>
</feature>
<proteinExistence type="predicted"/>
<evidence type="ECO:0000313" key="7">
    <source>
        <dbReference type="Proteomes" id="UP000007050"/>
    </source>
</evidence>
<dbReference type="EMBL" id="FP929059">
    <property type="protein sequence ID" value="CBL34671.1"/>
    <property type="molecule type" value="Genomic_DNA"/>
</dbReference>
<dbReference type="HOGENOM" id="CLU_1989315_0_0_9"/>
<evidence type="ECO:0000256" key="1">
    <source>
        <dbReference type="ARBA" id="ARBA00022723"/>
    </source>
</evidence>
<sequence>MFRYDISQKIRTLAYVNFVAGILITVAIIIVCFKNGADLNELKRNSGEWLIWTGVIGGGFSVLVTLIVSFIIAAIGDISESLETMVYYLKSQNSMVSSISSWKCKECGADNEGNSIVCKTCGTYK</sequence>
<evidence type="ECO:0000256" key="2">
    <source>
        <dbReference type="ARBA" id="ARBA00022771"/>
    </source>
</evidence>
<feature type="domain" description="RanBP2-type" evidence="5">
    <location>
        <begin position="98"/>
        <end position="125"/>
    </location>
</feature>
<dbReference type="PROSITE" id="PS01358">
    <property type="entry name" value="ZF_RANBP2_1"/>
    <property type="match status" value="1"/>
</dbReference>
<keyword evidence="4" id="KW-1133">Transmembrane helix</keyword>
<evidence type="ECO:0000256" key="3">
    <source>
        <dbReference type="ARBA" id="ARBA00022833"/>
    </source>
</evidence>
<gene>
    <name evidence="6" type="ORF">ES1_17430</name>
</gene>